<keyword evidence="3" id="KW-1185">Reference proteome</keyword>
<evidence type="ECO:0000313" key="3">
    <source>
        <dbReference type="Proteomes" id="UP000319671"/>
    </source>
</evidence>
<dbReference type="RefSeq" id="WP_186446513.1">
    <property type="nucleotide sequence ID" value="NZ_VIVN01000008.1"/>
</dbReference>
<gene>
    <name evidence="2" type="ORF">FB550_108214</name>
</gene>
<sequence length="53" mass="6097">MVNENFDKFRKVQQEHQGKYLGSDQNQQPGLNDREYNNQSITDKSPGATGRNL</sequence>
<protein>
    <submittedName>
        <fullName evidence="2">Uncharacterized protein</fullName>
    </submittedName>
</protein>
<evidence type="ECO:0000256" key="1">
    <source>
        <dbReference type="SAM" id="MobiDB-lite"/>
    </source>
</evidence>
<organism evidence="2 3">
    <name type="scientific">Neobacillus bataviensis</name>
    <dbReference type="NCBI Taxonomy" id="220685"/>
    <lineage>
        <taxon>Bacteria</taxon>
        <taxon>Bacillati</taxon>
        <taxon>Bacillota</taxon>
        <taxon>Bacilli</taxon>
        <taxon>Bacillales</taxon>
        <taxon>Bacillaceae</taxon>
        <taxon>Neobacillus</taxon>
    </lineage>
</organism>
<dbReference type="EMBL" id="VIVN01000008">
    <property type="protein sequence ID" value="TWD98957.1"/>
    <property type="molecule type" value="Genomic_DNA"/>
</dbReference>
<comment type="caution">
    <text evidence="2">The sequence shown here is derived from an EMBL/GenBank/DDBJ whole genome shotgun (WGS) entry which is preliminary data.</text>
</comment>
<feature type="compositionally biased region" description="Basic and acidic residues" evidence="1">
    <location>
        <begin position="1"/>
        <end position="18"/>
    </location>
</feature>
<evidence type="ECO:0000313" key="2">
    <source>
        <dbReference type="EMBL" id="TWD98957.1"/>
    </source>
</evidence>
<proteinExistence type="predicted"/>
<reference evidence="2 3" key="1">
    <citation type="submission" date="2019-06" db="EMBL/GenBank/DDBJ databases">
        <title>Sorghum-associated microbial communities from plants grown in Nebraska, USA.</title>
        <authorList>
            <person name="Schachtman D."/>
        </authorList>
    </citation>
    <scope>NUCLEOTIDE SEQUENCE [LARGE SCALE GENOMIC DNA]</scope>
    <source>
        <strain evidence="2 3">2482</strain>
    </source>
</reference>
<dbReference type="Proteomes" id="UP000319671">
    <property type="component" value="Unassembled WGS sequence"/>
</dbReference>
<dbReference type="AlphaFoldDB" id="A0A561D6T5"/>
<feature type="region of interest" description="Disordered" evidence="1">
    <location>
        <begin position="1"/>
        <end position="53"/>
    </location>
</feature>
<name>A0A561D6T5_9BACI</name>
<accession>A0A561D6T5</accession>